<evidence type="ECO:0000256" key="1">
    <source>
        <dbReference type="ARBA" id="ARBA00022771"/>
    </source>
</evidence>
<dbReference type="GO" id="GO:0004842">
    <property type="term" value="F:ubiquitin-protein transferase activity"/>
    <property type="evidence" value="ECO:0007669"/>
    <property type="project" value="InterPro"/>
</dbReference>
<dbReference type="AlphaFoldDB" id="A0A9P9YU30"/>
<dbReference type="Gene3D" id="3.30.40.10">
    <property type="entry name" value="Zinc/RING finger domain, C3HC4 (zinc finger)"/>
    <property type="match status" value="1"/>
</dbReference>
<dbReference type="PANTHER" id="PTHR16047">
    <property type="entry name" value="RFWD3 PROTEIN"/>
    <property type="match status" value="1"/>
</dbReference>
<dbReference type="GO" id="GO:0005634">
    <property type="term" value="C:nucleus"/>
    <property type="evidence" value="ECO:0007669"/>
    <property type="project" value="InterPro"/>
</dbReference>
<keyword evidence="1 3" id="KW-0863">Zinc-finger</keyword>
<evidence type="ECO:0000259" key="5">
    <source>
        <dbReference type="PROSITE" id="PS50089"/>
    </source>
</evidence>
<keyword evidence="2" id="KW-0862">Zinc</keyword>
<feature type="domain" description="RING-type" evidence="5">
    <location>
        <begin position="90"/>
        <end position="133"/>
    </location>
</feature>
<dbReference type="GO" id="GO:0036297">
    <property type="term" value="P:interstrand cross-link repair"/>
    <property type="evidence" value="ECO:0007669"/>
    <property type="project" value="InterPro"/>
</dbReference>
<accession>A0A9P9YU30</accession>
<dbReference type="InterPro" id="IPR037381">
    <property type="entry name" value="RFWD3"/>
</dbReference>
<sequence>MDRKAISKMLKKDLIRELQKEKKRARRMENLIQARVHRDGLRKQVHEEMNKTEELRQKIAIQDMTIRTSVDTEKRKLTEILDKISEINKCFICRCNYGNEGVHRRASLKCGHLFGETCIYNHLKTNQNCPFCSLPATYIDIRVIIADKYLCTADYLSS</sequence>
<keyword evidence="7" id="KW-1185">Reference proteome</keyword>
<gene>
    <name evidence="6" type="ORF">M5D96_004477</name>
</gene>
<evidence type="ECO:0000256" key="2">
    <source>
        <dbReference type="ARBA" id="ARBA00022833"/>
    </source>
</evidence>
<keyword evidence="1 3" id="KW-0479">Metal-binding</keyword>
<dbReference type="GO" id="GO:0008270">
    <property type="term" value="F:zinc ion binding"/>
    <property type="evidence" value="ECO:0007669"/>
    <property type="project" value="UniProtKB-KW"/>
</dbReference>
<reference evidence="6" key="1">
    <citation type="journal article" date="2023" name="Genome Biol. Evol.">
        <title>Long-read-based Genome Assembly of Drosophila gunungcola Reveals Fewer Chemosensory Genes in Flower-breeding Species.</title>
        <authorList>
            <person name="Negi A."/>
            <person name="Liao B.Y."/>
            <person name="Yeh S.D."/>
        </authorList>
    </citation>
    <scope>NUCLEOTIDE SEQUENCE</scope>
    <source>
        <strain evidence="6">Sukarami</strain>
    </source>
</reference>
<name>A0A9P9YU30_9MUSC</name>
<evidence type="ECO:0000256" key="4">
    <source>
        <dbReference type="SAM" id="Coils"/>
    </source>
</evidence>
<comment type="caution">
    <text evidence="6">The sequence shown here is derived from an EMBL/GenBank/DDBJ whole genome shotgun (WGS) entry which is preliminary data.</text>
</comment>
<evidence type="ECO:0000313" key="7">
    <source>
        <dbReference type="Proteomes" id="UP001059596"/>
    </source>
</evidence>
<feature type="coiled-coil region" evidence="4">
    <location>
        <begin position="8"/>
        <end position="58"/>
    </location>
</feature>
<dbReference type="InterPro" id="IPR013083">
    <property type="entry name" value="Znf_RING/FYVE/PHD"/>
</dbReference>
<protein>
    <recommendedName>
        <fullName evidence="5">RING-type domain-containing protein</fullName>
    </recommendedName>
</protein>
<dbReference type="SUPFAM" id="SSF57850">
    <property type="entry name" value="RING/U-box"/>
    <property type="match status" value="1"/>
</dbReference>
<dbReference type="Proteomes" id="UP001059596">
    <property type="component" value="Unassembled WGS sequence"/>
</dbReference>
<evidence type="ECO:0000256" key="3">
    <source>
        <dbReference type="PROSITE-ProRule" id="PRU00175"/>
    </source>
</evidence>
<dbReference type="EMBL" id="JAMKOV010000002">
    <property type="protein sequence ID" value="KAI8043150.1"/>
    <property type="molecule type" value="Genomic_DNA"/>
</dbReference>
<proteinExistence type="predicted"/>
<dbReference type="GO" id="GO:0016567">
    <property type="term" value="P:protein ubiquitination"/>
    <property type="evidence" value="ECO:0007669"/>
    <property type="project" value="InterPro"/>
</dbReference>
<evidence type="ECO:0000313" key="6">
    <source>
        <dbReference type="EMBL" id="KAI8043150.1"/>
    </source>
</evidence>
<dbReference type="OrthoDB" id="5600418at2759"/>
<organism evidence="6 7">
    <name type="scientific">Drosophila gunungcola</name>
    <name type="common">fruit fly</name>
    <dbReference type="NCBI Taxonomy" id="103775"/>
    <lineage>
        <taxon>Eukaryota</taxon>
        <taxon>Metazoa</taxon>
        <taxon>Ecdysozoa</taxon>
        <taxon>Arthropoda</taxon>
        <taxon>Hexapoda</taxon>
        <taxon>Insecta</taxon>
        <taxon>Pterygota</taxon>
        <taxon>Neoptera</taxon>
        <taxon>Endopterygota</taxon>
        <taxon>Diptera</taxon>
        <taxon>Brachycera</taxon>
        <taxon>Muscomorpha</taxon>
        <taxon>Ephydroidea</taxon>
        <taxon>Drosophilidae</taxon>
        <taxon>Drosophila</taxon>
        <taxon>Sophophora</taxon>
    </lineage>
</organism>
<dbReference type="InterPro" id="IPR001841">
    <property type="entry name" value="Znf_RING"/>
</dbReference>
<dbReference type="PANTHER" id="PTHR16047:SF7">
    <property type="entry name" value="E3 UBIQUITIN-PROTEIN LIGASE RFWD3"/>
    <property type="match status" value="1"/>
</dbReference>
<keyword evidence="4" id="KW-0175">Coiled coil</keyword>
<dbReference type="Pfam" id="PF13639">
    <property type="entry name" value="zf-RING_2"/>
    <property type="match status" value="1"/>
</dbReference>
<dbReference type="PROSITE" id="PS50089">
    <property type="entry name" value="ZF_RING_2"/>
    <property type="match status" value="1"/>
</dbReference>